<dbReference type="Proteomes" id="UP000187001">
    <property type="component" value="Unassembled WGS sequence"/>
</dbReference>
<sequence length="67" mass="7340">MGIRKYTDAGGMEQTAIDGPKGTVLVTKGKLDRHFKVWFSNSLNTLLSSGDYDVAVREAKRRAGLPD</sequence>
<accession>A0ABD6QIU8</accession>
<comment type="caution">
    <text evidence="1">The sequence shown here is derived from an EMBL/GenBank/DDBJ whole genome shotgun (WGS) entry which is preliminary data.</text>
</comment>
<protein>
    <submittedName>
        <fullName evidence="1">Uncharacterized protein</fullName>
    </submittedName>
</protein>
<organism evidence="1 2">
    <name type="scientific">Mycolicibacterium fortuitum</name>
    <name type="common">Mycobacterium fortuitum</name>
    <dbReference type="NCBI Taxonomy" id="1766"/>
    <lineage>
        <taxon>Bacteria</taxon>
        <taxon>Bacillati</taxon>
        <taxon>Actinomycetota</taxon>
        <taxon>Actinomycetes</taxon>
        <taxon>Mycobacteriales</taxon>
        <taxon>Mycobacteriaceae</taxon>
        <taxon>Mycolicibacterium</taxon>
    </lineage>
</organism>
<reference evidence="1 2" key="1">
    <citation type="submission" date="2016-07" db="EMBL/GenBank/DDBJ databases">
        <authorList>
            <person name="Sutton G."/>
            <person name="Brinkac L."/>
            <person name="Sanka R."/>
            <person name="Adams M."/>
            <person name="Lau E."/>
            <person name="Kumar A."/>
            <person name="Macaden R."/>
        </authorList>
    </citation>
    <scope>NUCLEOTIDE SEQUENCE [LARGE SCALE GENOMIC DNA]</scope>
    <source>
        <strain evidence="1 2">GA-0871</strain>
    </source>
</reference>
<gene>
    <name evidence="1" type="ORF">A5742_04265</name>
</gene>
<dbReference type="AlphaFoldDB" id="A0ABD6QIU8"/>
<dbReference type="EMBL" id="MBER01000111">
    <property type="protein sequence ID" value="OMC40152.1"/>
    <property type="molecule type" value="Genomic_DNA"/>
</dbReference>
<proteinExistence type="predicted"/>
<name>A0ABD6QIU8_MYCFO</name>
<evidence type="ECO:0000313" key="1">
    <source>
        <dbReference type="EMBL" id="OMC40152.1"/>
    </source>
</evidence>
<evidence type="ECO:0000313" key="2">
    <source>
        <dbReference type="Proteomes" id="UP000187001"/>
    </source>
</evidence>